<dbReference type="EMBL" id="JABWDY010029657">
    <property type="protein sequence ID" value="KAF5186215.1"/>
    <property type="molecule type" value="Genomic_DNA"/>
</dbReference>
<dbReference type="PANTHER" id="PTHR31286">
    <property type="entry name" value="GLYCINE-RICH CELL WALL STRUCTURAL PROTEIN 1.8-LIKE"/>
    <property type="match status" value="1"/>
</dbReference>
<comment type="caution">
    <text evidence="2">The sequence shown here is derived from an EMBL/GenBank/DDBJ whole genome shotgun (WGS) entry which is preliminary data.</text>
</comment>
<evidence type="ECO:0008006" key="4">
    <source>
        <dbReference type="Google" id="ProtNLM"/>
    </source>
</evidence>
<dbReference type="OrthoDB" id="1939300at2759"/>
<sequence>MYNVPKHMWSKEGFSLLASTIGKPVCMDKTTEKKQMLTFARICIEVSAEKELPDNITIKTNGGKELTITLEYPWRPLMCLKCHVFGHNLQGCDKGKPGSVKKVTVQTENREKGEWRQPQKQWKRKEPTNGTKGGYNPQQSEFEKGTTSHSNQRPSSTIKVTKILKAPANRFEPLKDQNDTGDTIPEDMTGKNEDDTQELNNAQVDTMSCWDSS</sequence>
<dbReference type="PANTHER" id="PTHR31286:SF165">
    <property type="entry name" value="DUF4283 DOMAIN-CONTAINING PROTEIN"/>
    <property type="match status" value="1"/>
</dbReference>
<feature type="region of interest" description="Disordered" evidence="1">
    <location>
        <begin position="104"/>
        <end position="213"/>
    </location>
</feature>
<dbReference type="Proteomes" id="UP000554482">
    <property type="component" value="Unassembled WGS sequence"/>
</dbReference>
<dbReference type="InterPro" id="IPR040256">
    <property type="entry name" value="At4g02000-like"/>
</dbReference>
<reference evidence="2 3" key="1">
    <citation type="submission" date="2020-06" db="EMBL/GenBank/DDBJ databases">
        <title>Transcriptomic and genomic resources for Thalictrum thalictroides and T. hernandezii: Facilitating candidate gene discovery in an emerging model plant lineage.</title>
        <authorList>
            <person name="Arias T."/>
            <person name="Riano-Pachon D.M."/>
            <person name="Di Stilio V.S."/>
        </authorList>
    </citation>
    <scope>NUCLEOTIDE SEQUENCE [LARGE SCALE GENOMIC DNA]</scope>
    <source>
        <strain evidence="3">cv. WT478/WT964</strain>
        <tissue evidence="2">Leaves</tissue>
    </source>
</reference>
<proteinExistence type="predicted"/>
<protein>
    <recommendedName>
        <fullName evidence="4">DUF4283 domain-containing protein</fullName>
    </recommendedName>
</protein>
<keyword evidence="3" id="KW-1185">Reference proteome</keyword>
<feature type="compositionally biased region" description="Polar residues" evidence="1">
    <location>
        <begin position="147"/>
        <end position="159"/>
    </location>
</feature>
<name>A0A7J6VPU0_THATH</name>
<accession>A0A7J6VPU0</accession>
<evidence type="ECO:0000313" key="2">
    <source>
        <dbReference type="EMBL" id="KAF5186215.1"/>
    </source>
</evidence>
<gene>
    <name evidence="2" type="ORF">FRX31_024197</name>
</gene>
<evidence type="ECO:0000313" key="3">
    <source>
        <dbReference type="Proteomes" id="UP000554482"/>
    </source>
</evidence>
<organism evidence="2 3">
    <name type="scientific">Thalictrum thalictroides</name>
    <name type="common">Rue-anemone</name>
    <name type="synonym">Anemone thalictroides</name>
    <dbReference type="NCBI Taxonomy" id="46969"/>
    <lineage>
        <taxon>Eukaryota</taxon>
        <taxon>Viridiplantae</taxon>
        <taxon>Streptophyta</taxon>
        <taxon>Embryophyta</taxon>
        <taxon>Tracheophyta</taxon>
        <taxon>Spermatophyta</taxon>
        <taxon>Magnoliopsida</taxon>
        <taxon>Ranunculales</taxon>
        <taxon>Ranunculaceae</taxon>
        <taxon>Thalictroideae</taxon>
        <taxon>Thalictrum</taxon>
    </lineage>
</organism>
<evidence type="ECO:0000256" key="1">
    <source>
        <dbReference type="SAM" id="MobiDB-lite"/>
    </source>
</evidence>
<feature type="compositionally biased region" description="Basic and acidic residues" evidence="1">
    <location>
        <begin position="108"/>
        <end position="117"/>
    </location>
</feature>
<feature type="compositionally biased region" description="Polar residues" evidence="1">
    <location>
        <begin position="198"/>
        <end position="213"/>
    </location>
</feature>
<dbReference type="AlphaFoldDB" id="A0A7J6VPU0"/>